<evidence type="ECO:0000256" key="7">
    <source>
        <dbReference type="PIRSR" id="PIRSR602401-1"/>
    </source>
</evidence>
<evidence type="ECO:0008006" key="11">
    <source>
        <dbReference type="Google" id="ProtNLM"/>
    </source>
</evidence>
<evidence type="ECO:0000256" key="4">
    <source>
        <dbReference type="ARBA" id="ARBA00023002"/>
    </source>
</evidence>
<evidence type="ECO:0000256" key="2">
    <source>
        <dbReference type="ARBA" id="ARBA00022617"/>
    </source>
</evidence>
<evidence type="ECO:0000256" key="3">
    <source>
        <dbReference type="ARBA" id="ARBA00022723"/>
    </source>
</evidence>
<dbReference type="PRINTS" id="PR00385">
    <property type="entry name" value="P450"/>
</dbReference>
<dbReference type="SUPFAM" id="SSF48264">
    <property type="entry name" value="Cytochrome P450"/>
    <property type="match status" value="1"/>
</dbReference>
<dbReference type="PRINTS" id="PR00463">
    <property type="entry name" value="EP450I"/>
</dbReference>
<name>A0A8H7RNW7_9FUNG</name>
<dbReference type="OrthoDB" id="1470350at2759"/>
<comment type="similarity">
    <text evidence="1 8">Belongs to the cytochrome P450 family.</text>
</comment>
<organism evidence="9 10">
    <name type="scientific">Mucor saturninus</name>
    <dbReference type="NCBI Taxonomy" id="64648"/>
    <lineage>
        <taxon>Eukaryota</taxon>
        <taxon>Fungi</taxon>
        <taxon>Fungi incertae sedis</taxon>
        <taxon>Mucoromycota</taxon>
        <taxon>Mucoromycotina</taxon>
        <taxon>Mucoromycetes</taxon>
        <taxon>Mucorales</taxon>
        <taxon>Mucorineae</taxon>
        <taxon>Mucoraceae</taxon>
        <taxon>Mucor</taxon>
    </lineage>
</organism>
<keyword evidence="4 8" id="KW-0560">Oxidoreductase</keyword>
<dbReference type="InterPro" id="IPR001128">
    <property type="entry name" value="Cyt_P450"/>
</dbReference>
<dbReference type="AlphaFoldDB" id="A0A8H7RNW7"/>
<dbReference type="PANTHER" id="PTHR24291">
    <property type="entry name" value="CYTOCHROME P450 FAMILY 4"/>
    <property type="match status" value="1"/>
</dbReference>
<feature type="binding site" description="axial binding residue" evidence="7">
    <location>
        <position position="477"/>
    </location>
    <ligand>
        <name>heme</name>
        <dbReference type="ChEBI" id="CHEBI:30413"/>
    </ligand>
    <ligandPart>
        <name>Fe</name>
        <dbReference type="ChEBI" id="CHEBI:18248"/>
    </ligandPart>
</feature>
<dbReference type="PROSITE" id="PS00086">
    <property type="entry name" value="CYTOCHROME_P450"/>
    <property type="match status" value="1"/>
</dbReference>
<dbReference type="GO" id="GO:0005506">
    <property type="term" value="F:iron ion binding"/>
    <property type="evidence" value="ECO:0007669"/>
    <property type="project" value="InterPro"/>
</dbReference>
<evidence type="ECO:0000256" key="5">
    <source>
        <dbReference type="ARBA" id="ARBA00023004"/>
    </source>
</evidence>
<dbReference type="GO" id="GO:0020037">
    <property type="term" value="F:heme binding"/>
    <property type="evidence" value="ECO:0007669"/>
    <property type="project" value="InterPro"/>
</dbReference>
<evidence type="ECO:0000313" key="9">
    <source>
        <dbReference type="EMBL" id="KAG2213088.1"/>
    </source>
</evidence>
<keyword evidence="5 7" id="KW-0408">Iron</keyword>
<proteinExistence type="inferred from homology"/>
<comment type="cofactor">
    <cofactor evidence="7">
        <name>heme</name>
        <dbReference type="ChEBI" id="CHEBI:30413"/>
    </cofactor>
</comment>
<evidence type="ECO:0000313" key="10">
    <source>
        <dbReference type="Proteomes" id="UP000603453"/>
    </source>
</evidence>
<reference evidence="9" key="1">
    <citation type="submission" date="2020-12" db="EMBL/GenBank/DDBJ databases">
        <title>Metabolic potential, ecology and presence of endohyphal bacteria is reflected in genomic diversity of Mucoromycotina.</title>
        <authorList>
            <person name="Muszewska A."/>
            <person name="Okrasinska A."/>
            <person name="Steczkiewicz K."/>
            <person name="Drgas O."/>
            <person name="Orlowska M."/>
            <person name="Perlinska-Lenart U."/>
            <person name="Aleksandrzak-Piekarczyk T."/>
            <person name="Szatraj K."/>
            <person name="Zielenkiewicz U."/>
            <person name="Pilsyk S."/>
            <person name="Malc E."/>
            <person name="Mieczkowski P."/>
            <person name="Kruszewska J.S."/>
            <person name="Biernat P."/>
            <person name="Pawlowska J."/>
        </authorList>
    </citation>
    <scope>NUCLEOTIDE SEQUENCE</scope>
    <source>
        <strain evidence="9">WA0000017839</strain>
    </source>
</reference>
<dbReference type="InterPro" id="IPR017972">
    <property type="entry name" value="Cyt_P450_CS"/>
</dbReference>
<dbReference type="Gene3D" id="1.10.630.10">
    <property type="entry name" value="Cytochrome P450"/>
    <property type="match status" value="1"/>
</dbReference>
<keyword evidence="10" id="KW-1185">Reference proteome</keyword>
<keyword evidence="3 7" id="KW-0479">Metal-binding</keyword>
<dbReference type="EMBL" id="JAEPRD010000004">
    <property type="protein sequence ID" value="KAG2213088.1"/>
    <property type="molecule type" value="Genomic_DNA"/>
</dbReference>
<protein>
    <recommendedName>
        <fullName evidence="11">Cytochrome P450</fullName>
    </recommendedName>
</protein>
<sequence length="533" mass="61421">MSLLQNSFLEVPLKNALVLYNKEVVPRLTKKNKTISISVAVALSLIYLIREKVLKPPKHLRHIPYISYLDSIKAILTRESAWDRSYRVFLPEIDQKNHSIFLEQARLGWIVHVANPKDARRIFLKIDQFPKLQPKIEHKDTVSSKFLGGPNILMLNGPEWKKHRMVANPAFHRSLPVKMFGKLTQDMIKVMDEMEGTINISDLLHRWTLEAIGKAGFDFEFNAIKDRDSEWIIRYNKINQGLRDPKFFFFPLLDSKWRWMFPGRNKIHQELDIFLKMLDDVIAKKKEAIKHGLHNEVLDDNEKDLLTLMIESEESGEGGLNNEELKSTLCIFFLAGHDTTAGALSFAVHYLAQNQDIQQKAREEAIRILGDDKCDVLPTVEQTKEMTYINQIIKETLRINGPATRIIPRISTEDAEFSGLFIPKGTQVTVNIFAIQHSEKVWKDAHIFNPDRFEDGGEASQVESMAWTPFGNGARQCIGMNFSMSEQRVMLAMLLRKYTWKTPENSIHKDGPKVFGLGILSPHNLDINFQKRY</sequence>
<keyword evidence="6 8" id="KW-0503">Monooxygenase</keyword>
<keyword evidence="2 7" id="KW-0349">Heme</keyword>
<comment type="caution">
    <text evidence="9">The sequence shown here is derived from an EMBL/GenBank/DDBJ whole genome shotgun (WGS) entry which is preliminary data.</text>
</comment>
<dbReference type="Proteomes" id="UP000603453">
    <property type="component" value="Unassembled WGS sequence"/>
</dbReference>
<dbReference type="Pfam" id="PF00067">
    <property type="entry name" value="p450"/>
    <property type="match status" value="1"/>
</dbReference>
<gene>
    <name evidence="9" type="ORF">INT47_011237</name>
</gene>
<evidence type="ECO:0000256" key="6">
    <source>
        <dbReference type="ARBA" id="ARBA00023033"/>
    </source>
</evidence>
<dbReference type="PANTHER" id="PTHR24291:SF50">
    <property type="entry name" value="BIFUNCTIONAL ALBAFLAVENONE MONOOXYGENASE_TERPENE SYNTHASE"/>
    <property type="match status" value="1"/>
</dbReference>
<dbReference type="InterPro" id="IPR036396">
    <property type="entry name" value="Cyt_P450_sf"/>
</dbReference>
<dbReference type="GO" id="GO:0004497">
    <property type="term" value="F:monooxygenase activity"/>
    <property type="evidence" value="ECO:0007669"/>
    <property type="project" value="UniProtKB-KW"/>
</dbReference>
<evidence type="ECO:0000256" key="1">
    <source>
        <dbReference type="ARBA" id="ARBA00010617"/>
    </source>
</evidence>
<dbReference type="InterPro" id="IPR050196">
    <property type="entry name" value="Cytochrome_P450_Monoox"/>
</dbReference>
<dbReference type="InterPro" id="IPR002401">
    <property type="entry name" value="Cyt_P450_E_grp-I"/>
</dbReference>
<dbReference type="GO" id="GO:0016705">
    <property type="term" value="F:oxidoreductase activity, acting on paired donors, with incorporation or reduction of molecular oxygen"/>
    <property type="evidence" value="ECO:0007669"/>
    <property type="project" value="InterPro"/>
</dbReference>
<accession>A0A8H7RNW7</accession>
<evidence type="ECO:0000256" key="8">
    <source>
        <dbReference type="RuleBase" id="RU000461"/>
    </source>
</evidence>